<name>A0A7I3ZQ68_PHYPA</name>
<dbReference type="Gramene" id="Pp3c1_7290V3.7">
    <property type="protein sequence ID" value="PAC:32970080.CDS.1"/>
    <property type="gene ID" value="Pp3c1_7290"/>
</dbReference>
<dbReference type="InParanoid" id="A0A7I3ZQ68"/>
<proteinExistence type="predicted"/>
<dbReference type="EMBL" id="ABEU02000001">
    <property type="status" value="NOT_ANNOTATED_CDS"/>
    <property type="molecule type" value="Genomic_DNA"/>
</dbReference>
<keyword evidence="2" id="KW-1185">Reference proteome</keyword>
<reference evidence="1" key="3">
    <citation type="submission" date="2020-12" db="UniProtKB">
        <authorList>
            <consortium name="EnsemblPlants"/>
        </authorList>
    </citation>
    <scope>IDENTIFICATION</scope>
</reference>
<evidence type="ECO:0000313" key="1">
    <source>
        <dbReference type="EnsemblPlants" id="PAC:32970080.CDS.1"/>
    </source>
</evidence>
<dbReference type="EnsemblPlants" id="Pp3c1_7290V3.7">
    <property type="protein sequence ID" value="PAC:32970080.CDS.1"/>
    <property type="gene ID" value="Pp3c1_7290"/>
</dbReference>
<dbReference type="PANTHER" id="PTHR36024:SF1">
    <property type="entry name" value="OS11G0246900 PROTEIN"/>
    <property type="match status" value="1"/>
</dbReference>
<reference evidence="1 2" key="1">
    <citation type="journal article" date="2008" name="Science">
        <title>The Physcomitrella genome reveals evolutionary insights into the conquest of land by plants.</title>
        <authorList>
            <person name="Rensing S."/>
            <person name="Lang D."/>
            <person name="Zimmer A."/>
            <person name="Terry A."/>
            <person name="Salamov A."/>
            <person name="Shapiro H."/>
            <person name="Nishiyama T."/>
            <person name="Perroud P.-F."/>
            <person name="Lindquist E."/>
            <person name="Kamisugi Y."/>
            <person name="Tanahashi T."/>
            <person name="Sakakibara K."/>
            <person name="Fujita T."/>
            <person name="Oishi K."/>
            <person name="Shin-I T."/>
            <person name="Kuroki Y."/>
            <person name="Toyoda A."/>
            <person name="Suzuki Y."/>
            <person name="Hashimoto A."/>
            <person name="Yamaguchi K."/>
            <person name="Sugano A."/>
            <person name="Kohara Y."/>
            <person name="Fujiyama A."/>
            <person name="Anterola A."/>
            <person name="Aoki S."/>
            <person name="Ashton N."/>
            <person name="Barbazuk W.B."/>
            <person name="Barker E."/>
            <person name="Bennetzen J."/>
            <person name="Bezanilla M."/>
            <person name="Blankenship R."/>
            <person name="Cho S.H."/>
            <person name="Dutcher S."/>
            <person name="Estelle M."/>
            <person name="Fawcett J.A."/>
            <person name="Gundlach H."/>
            <person name="Hanada K."/>
            <person name="Heyl A."/>
            <person name="Hicks K.A."/>
            <person name="Hugh J."/>
            <person name="Lohr M."/>
            <person name="Mayer K."/>
            <person name="Melkozernov A."/>
            <person name="Murata T."/>
            <person name="Nelson D."/>
            <person name="Pils B."/>
            <person name="Prigge M."/>
            <person name="Reiss B."/>
            <person name="Renner T."/>
            <person name="Rombauts S."/>
            <person name="Rushton P."/>
            <person name="Sanderfoot A."/>
            <person name="Schween G."/>
            <person name="Shiu S.-H."/>
            <person name="Stueber K."/>
            <person name="Theodoulou F.L."/>
            <person name="Tu H."/>
            <person name="Van de Peer Y."/>
            <person name="Verrier P.J."/>
            <person name="Waters E."/>
            <person name="Wood A."/>
            <person name="Yang L."/>
            <person name="Cove D."/>
            <person name="Cuming A."/>
            <person name="Hasebe M."/>
            <person name="Lucas S."/>
            <person name="Mishler D.B."/>
            <person name="Reski R."/>
            <person name="Grigoriev I."/>
            <person name="Quatrano R.S."/>
            <person name="Boore J.L."/>
        </authorList>
    </citation>
    <scope>NUCLEOTIDE SEQUENCE [LARGE SCALE GENOMIC DNA]</scope>
    <source>
        <strain evidence="1 2">cv. Gransden 2004</strain>
    </source>
</reference>
<accession>A0A7I3ZQ68</accession>
<organism evidence="1 2">
    <name type="scientific">Physcomitrium patens</name>
    <name type="common">Spreading-leaved earth moss</name>
    <name type="synonym">Physcomitrella patens</name>
    <dbReference type="NCBI Taxonomy" id="3218"/>
    <lineage>
        <taxon>Eukaryota</taxon>
        <taxon>Viridiplantae</taxon>
        <taxon>Streptophyta</taxon>
        <taxon>Embryophyta</taxon>
        <taxon>Bryophyta</taxon>
        <taxon>Bryophytina</taxon>
        <taxon>Bryopsida</taxon>
        <taxon>Funariidae</taxon>
        <taxon>Funariales</taxon>
        <taxon>Funariaceae</taxon>
        <taxon>Physcomitrium</taxon>
    </lineage>
</organism>
<dbReference type="PANTHER" id="PTHR36024">
    <property type="entry name" value="ANKYRIN REPEAT PROTEIN SKIP35"/>
    <property type="match status" value="1"/>
</dbReference>
<evidence type="ECO:0000313" key="2">
    <source>
        <dbReference type="Proteomes" id="UP000006727"/>
    </source>
</evidence>
<sequence length="583" mass="64540">MLNAASCHSSICYEHFLMARAWDMDDTCEGACGRIHPEPVSERDLNYALLQAASLGNEDILHTLIEAGATNISSASACAGYSGHRHIVDALLPRARPVVIGAAFVGSLVGLRKDLLDHVIKVADLEGLDRCLLLGAARIWSCKTTEETDFLSNAISEVAKAGARSFPTAVQATCGDALIRYWNKYVFEEKIKILESLITLGSRYLTPEFMGKISLMVCVTLYTKLVKPEDTRRTAHSGRKFRHHKNGDCNSTFVPDAQDMMEILLVVCRNGAVYRGLSDRPEMLHAKSACKTSLLHEANCSYHFGEGKCDLGACRIDWPLRMLKFLLVECEVGKLSFSVTTLAVYQAARSNVLYPVVQCLVEEKCYEAAYVYLDMAVTFCQAEAIQYLLNALPRPRDLLYLVTAVRCAASTFRGPPRGPQGVLLALHANFLDDPATTLREAEILSELPKTDHLVKRRLIEEWSPQAFNEGVKAGDAHYMTWMLLRRRSDSGFKELPVELQVAIAYLPLYRACSQAPGTLLSQRQRGELTTAVLHLYRGSGKLADAKVLEADKPTLLGFLAVCLPDWCQEVVQVDDATSFCTFS</sequence>
<evidence type="ECO:0008006" key="3">
    <source>
        <dbReference type="Google" id="ProtNLM"/>
    </source>
</evidence>
<reference evidence="1 2" key="2">
    <citation type="journal article" date="2018" name="Plant J.">
        <title>The Physcomitrella patens chromosome-scale assembly reveals moss genome structure and evolution.</title>
        <authorList>
            <person name="Lang D."/>
            <person name="Ullrich K.K."/>
            <person name="Murat F."/>
            <person name="Fuchs J."/>
            <person name="Jenkins J."/>
            <person name="Haas F.B."/>
            <person name="Piednoel M."/>
            <person name="Gundlach H."/>
            <person name="Van Bel M."/>
            <person name="Meyberg R."/>
            <person name="Vives C."/>
            <person name="Morata J."/>
            <person name="Symeonidi A."/>
            <person name="Hiss M."/>
            <person name="Muchero W."/>
            <person name="Kamisugi Y."/>
            <person name="Saleh O."/>
            <person name="Blanc G."/>
            <person name="Decker E.L."/>
            <person name="van Gessel N."/>
            <person name="Grimwood J."/>
            <person name="Hayes R.D."/>
            <person name="Graham S.W."/>
            <person name="Gunter L.E."/>
            <person name="McDaniel S.F."/>
            <person name="Hoernstein S.N.W."/>
            <person name="Larsson A."/>
            <person name="Li F.W."/>
            <person name="Perroud P.F."/>
            <person name="Phillips J."/>
            <person name="Ranjan P."/>
            <person name="Rokshar D.S."/>
            <person name="Rothfels C.J."/>
            <person name="Schneider L."/>
            <person name="Shu S."/>
            <person name="Stevenson D.W."/>
            <person name="Thummler F."/>
            <person name="Tillich M."/>
            <person name="Villarreal Aguilar J.C."/>
            <person name="Widiez T."/>
            <person name="Wong G.K."/>
            <person name="Wymore A."/>
            <person name="Zhang Y."/>
            <person name="Zimmer A.D."/>
            <person name="Quatrano R.S."/>
            <person name="Mayer K.F.X."/>
            <person name="Goodstein D."/>
            <person name="Casacuberta J.M."/>
            <person name="Vandepoele K."/>
            <person name="Reski R."/>
            <person name="Cuming A.C."/>
            <person name="Tuskan G.A."/>
            <person name="Maumus F."/>
            <person name="Salse J."/>
            <person name="Schmutz J."/>
            <person name="Rensing S.A."/>
        </authorList>
    </citation>
    <scope>NUCLEOTIDE SEQUENCE [LARGE SCALE GENOMIC DNA]</scope>
    <source>
        <strain evidence="1 2">cv. Gransden 2004</strain>
    </source>
</reference>
<dbReference type="AlphaFoldDB" id="A0A7I3ZQ68"/>
<gene>
    <name evidence="1" type="primary">LOC112287946</name>
</gene>
<dbReference type="InterPro" id="IPR044956">
    <property type="entry name" value="SKIP35"/>
</dbReference>
<protein>
    <recommendedName>
        <fullName evidence="3">Ankyrin repeat protein</fullName>
    </recommendedName>
</protein>
<dbReference type="Proteomes" id="UP000006727">
    <property type="component" value="Chromosome 1"/>
</dbReference>